<evidence type="ECO:0000256" key="9">
    <source>
        <dbReference type="ARBA" id="ARBA00023136"/>
    </source>
</evidence>
<sequence length="315" mass="35282">MTVGTESYTTAKDKAAVLNQSFIAPSRPRFLSLDKRTDSTLAYILFSEYRVKKIMQNLNVNKASACSYEAFVVFYCGCASIWTLTALSFFRYIKICSNTQASKMILAGQLFNKTRVLQSLAPINLITLIWCVAPLLGWGSYGPEAHGVSCSLDWAKLSASYISTIFVFSYLLPACVITFSYVRIGSVVRRSRLAIQGRGARKDIYSYKVSVVMCSTFMLSWLPYALLSFLRTLPINLYIQPDVTVIATVLAKSNTFVNPAIYFLAVKRFREDALFVFTKQNPVFALIGRGSFGTDQTNRSSIYRRSPVVLEDTLV</sequence>
<keyword evidence="11" id="KW-0807">Transducer</keyword>
<evidence type="ECO:0000256" key="11">
    <source>
        <dbReference type="ARBA" id="ARBA00023224"/>
    </source>
</evidence>
<proteinExistence type="predicted"/>
<dbReference type="InterPro" id="IPR000276">
    <property type="entry name" value="GPCR_Rhodpsn"/>
</dbReference>
<dbReference type="STRING" id="283909.R7T3D3"/>
<evidence type="ECO:0000256" key="1">
    <source>
        <dbReference type="ARBA" id="ARBA00004141"/>
    </source>
</evidence>
<dbReference type="AlphaFoldDB" id="R7T3D3"/>
<dbReference type="PROSITE" id="PS50262">
    <property type="entry name" value="G_PROTEIN_RECEP_F1_2"/>
    <property type="match status" value="1"/>
</dbReference>
<evidence type="ECO:0000313" key="15">
    <source>
        <dbReference type="EnsemblMetazoa" id="CapteP221903"/>
    </source>
</evidence>
<dbReference type="GO" id="GO:0004930">
    <property type="term" value="F:G protein-coupled receptor activity"/>
    <property type="evidence" value="ECO:0007669"/>
    <property type="project" value="UniProtKB-KW"/>
</dbReference>
<dbReference type="HOGENOM" id="CLU_883512_0_0_1"/>
<keyword evidence="8" id="KW-0297">G-protein coupled receptor</keyword>
<dbReference type="OrthoDB" id="5564849at2759"/>
<dbReference type="GO" id="GO:0009881">
    <property type="term" value="F:photoreceptor activity"/>
    <property type="evidence" value="ECO:0007669"/>
    <property type="project" value="UniProtKB-KW"/>
</dbReference>
<evidence type="ECO:0000313" key="14">
    <source>
        <dbReference type="EMBL" id="ELT87227.1"/>
    </source>
</evidence>
<keyword evidence="9 12" id="KW-0472">Membrane</keyword>
<dbReference type="GO" id="GO:0007602">
    <property type="term" value="P:phototransduction"/>
    <property type="evidence" value="ECO:0007669"/>
    <property type="project" value="UniProtKB-KW"/>
</dbReference>
<evidence type="ECO:0000256" key="4">
    <source>
        <dbReference type="ARBA" id="ARBA00022692"/>
    </source>
</evidence>
<keyword evidence="10" id="KW-0675">Receptor</keyword>
<keyword evidence="3" id="KW-0716">Sensory transduction</keyword>
<evidence type="ECO:0000256" key="6">
    <source>
        <dbReference type="ARBA" id="ARBA00022989"/>
    </source>
</evidence>
<evidence type="ECO:0000256" key="8">
    <source>
        <dbReference type="ARBA" id="ARBA00023040"/>
    </source>
</evidence>
<dbReference type="PANTHER" id="PTHR24240">
    <property type="entry name" value="OPSIN"/>
    <property type="match status" value="1"/>
</dbReference>
<evidence type="ECO:0000313" key="16">
    <source>
        <dbReference type="Proteomes" id="UP000014760"/>
    </source>
</evidence>
<gene>
    <name evidence="14" type="ORF">CAPTEDRAFT_221903</name>
</gene>
<reference evidence="16" key="1">
    <citation type="submission" date="2012-12" db="EMBL/GenBank/DDBJ databases">
        <authorList>
            <person name="Hellsten U."/>
            <person name="Grimwood J."/>
            <person name="Chapman J.A."/>
            <person name="Shapiro H."/>
            <person name="Aerts A."/>
            <person name="Otillar R.P."/>
            <person name="Terry A.Y."/>
            <person name="Boore J.L."/>
            <person name="Simakov O."/>
            <person name="Marletaz F."/>
            <person name="Cho S.-J."/>
            <person name="Edsinger-Gonzales E."/>
            <person name="Havlak P."/>
            <person name="Kuo D.-H."/>
            <person name="Larsson T."/>
            <person name="Lv J."/>
            <person name="Arendt D."/>
            <person name="Savage R."/>
            <person name="Osoegawa K."/>
            <person name="de Jong P."/>
            <person name="Lindberg D.R."/>
            <person name="Seaver E.C."/>
            <person name="Weisblat D.A."/>
            <person name="Putnam N.H."/>
            <person name="Grigoriev I.V."/>
            <person name="Rokhsar D.S."/>
        </authorList>
    </citation>
    <scope>NUCLEOTIDE SEQUENCE</scope>
    <source>
        <strain evidence="16">I ESC-2004</strain>
    </source>
</reference>
<evidence type="ECO:0000256" key="7">
    <source>
        <dbReference type="ARBA" id="ARBA00022991"/>
    </source>
</evidence>
<protein>
    <recommendedName>
        <fullName evidence="13">G-protein coupled receptors family 1 profile domain-containing protein</fullName>
    </recommendedName>
</protein>
<evidence type="ECO:0000256" key="12">
    <source>
        <dbReference type="SAM" id="Phobius"/>
    </source>
</evidence>
<name>R7T3D3_CAPTE</name>
<comment type="subcellular location">
    <subcellularLocation>
        <location evidence="1">Membrane</location>
        <topology evidence="1">Multi-pass membrane protein</topology>
    </subcellularLocation>
</comment>
<dbReference type="InterPro" id="IPR027430">
    <property type="entry name" value="Retinal_BS"/>
</dbReference>
<keyword evidence="5" id="KW-0681">Retinal protein</keyword>
<dbReference type="PRINTS" id="PR00237">
    <property type="entry name" value="GPCRRHODOPSN"/>
</dbReference>
<keyword evidence="16" id="KW-1185">Reference proteome</keyword>
<feature type="domain" description="G-protein coupled receptors family 1 profile" evidence="13">
    <location>
        <begin position="66"/>
        <end position="262"/>
    </location>
</feature>
<dbReference type="SUPFAM" id="SSF81321">
    <property type="entry name" value="Family A G protein-coupled receptor-like"/>
    <property type="match status" value="1"/>
</dbReference>
<dbReference type="InterPro" id="IPR017452">
    <property type="entry name" value="GPCR_Rhodpsn_7TM"/>
</dbReference>
<dbReference type="OMA" id="MENTTWP"/>
<dbReference type="InterPro" id="IPR050125">
    <property type="entry name" value="GPCR_opsins"/>
</dbReference>
<dbReference type="PROSITE" id="PS00238">
    <property type="entry name" value="OPSIN"/>
    <property type="match status" value="1"/>
</dbReference>
<evidence type="ECO:0000259" key="13">
    <source>
        <dbReference type="PROSITE" id="PS50262"/>
    </source>
</evidence>
<feature type="transmembrane region" description="Helical" evidence="12">
    <location>
        <begin position="161"/>
        <end position="184"/>
    </location>
</feature>
<keyword evidence="4 12" id="KW-0812">Transmembrane</keyword>
<keyword evidence="2" id="KW-0600">Photoreceptor protein</keyword>
<reference evidence="15" key="3">
    <citation type="submission" date="2015-06" db="UniProtKB">
        <authorList>
            <consortium name="EnsemblMetazoa"/>
        </authorList>
    </citation>
    <scope>IDENTIFICATION</scope>
</reference>
<evidence type="ECO:0000256" key="3">
    <source>
        <dbReference type="ARBA" id="ARBA00022606"/>
    </source>
</evidence>
<evidence type="ECO:0000256" key="10">
    <source>
        <dbReference type="ARBA" id="ARBA00023170"/>
    </source>
</evidence>
<dbReference type="Pfam" id="PF00001">
    <property type="entry name" value="7tm_1"/>
    <property type="match status" value="1"/>
</dbReference>
<organism evidence="14">
    <name type="scientific">Capitella teleta</name>
    <name type="common">Polychaete worm</name>
    <dbReference type="NCBI Taxonomy" id="283909"/>
    <lineage>
        <taxon>Eukaryota</taxon>
        <taxon>Metazoa</taxon>
        <taxon>Spiralia</taxon>
        <taxon>Lophotrochozoa</taxon>
        <taxon>Annelida</taxon>
        <taxon>Polychaeta</taxon>
        <taxon>Sedentaria</taxon>
        <taxon>Scolecida</taxon>
        <taxon>Capitellidae</taxon>
        <taxon>Capitella</taxon>
    </lineage>
</organism>
<feature type="transmembrane region" description="Helical" evidence="12">
    <location>
        <begin position="120"/>
        <end position="141"/>
    </location>
</feature>
<reference evidence="14 16" key="2">
    <citation type="journal article" date="2013" name="Nature">
        <title>Insights into bilaterian evolution from three spiralian genomes.</title>
        <authorList>
            <person name="Simakov O."/>
            <person name="Marletaz F."/>
            <person name="Cho S.J."/>
            <person name="Edsinger-Gonzales E."/>
            <person name="Havlak P."/>
            <person name="Hellsten U."/>
            <person name="Kuo D.H."/>
            <person name="Larsson T."/>
            <person name="Lv J."/>
            <person name="Arendt D."/>
            <person name="Savage R."/>
            <person name="Osoegawa K."/>
            <person name="de Jong P."/>
            <person name="Grimwood J."/>
            <person name="Chapman J.A."/>
            <person name="Shapiro H."/>
            <person name="Aerts A."/>
            <person name="Otillar R.P."/>
            <person name="Terry A.Y."/>
            <person name="Boore J.L."/>
            <person name="Grigoriev I.V."/>
            <person name="Lindberg D.R."/>
            <person name="Seaver E.C."/>
            <person name="Weisblat D.A."/>
            <person name="Putnam N.H."/>
            <person name="Rokhsar D.S."/>
        </authorList>
    </citation>
    <scope>NUCLEOTIDE SEQUENCE</scope>
    <source>
        <strain evidence="14 16">I ESC-2004</strain>
    </source>
</reference>
<feature type="transmembrane region" description="Helical" evidence="12">
    <location>
        <begin position="72"/>
        <end position="93"/>
    </location>
</feature>
<feature type="transmembrane region" description="Helical" evidence="12">
    <location>
        <begin position="205"/>
        <end position="224"/>
    </location>
</feature>
<dbReference type="Gene3D" id="1.20.1070.10">
    <property type="entry name" value="Rhodopsin 7-helix transmembrane proteins"/>
    <property type="match status" value="1"/>
</dbReference>
<evidence type="ECO:0000256" key="5">
    <source>
        <dbReference type="ARBA" id="ARBA00022925"/>
    </source>
</evidence>
<dbReference type="EMBL" id="KB312450">
    <property type="protein sequence ID" value="ELT87227.1"/>
    <property type="molecule type" value="Genomic_DNA"/>
</dbReference>
<dbReference type="EMBL" id="AMQN01003676">
    <property type="status" value="NOT_ANNOTATED_CDS"/>
    <property type="molecule type" value="Genomic_DNA"/>
</dbReference>
<accession>R7T3D3</accession>
<keyword evidence="7" id="KW-0157">Chromophore</keyword>
<keyword evidence="6 12" id="KW-1133">Transmembrane helix</keyword>
<dbReference type="EnsemblMetazoa" id="CapteT221903">
    <property type="protein sequence ID" value="CapteP221903"/>
    <property type="gene ID" value="CapteG221903"/>
</dbReference>
<dbReference type="GO" id="GO:0016020">
    <property type="term" value="C:membrane"/>
    <property type="evidence" value="ECO:0007669"/>
    <property type="project" value="UniProtKB-SubCell"/>
</dbReference>
<evidence type="ECO:0000256" key="2">
    <source>
        <dbReference type="ARBA" id="ARBA00022543"/>
    </source>
</evidence>
<dbReference type="Proteomes" id="UP000014760">
    <property type="component" value="Unassembled WGS sequence"/>
</dbReference>